<dbReference type="EMBL" id="BKCJ011611414">
    <property type="protein sequence ID" value="GFD44005.1"/>
    <property type="molecule type" value="Genomic_DNA"/>
</dbReference>
<proteinExistence type="predicted"/>
<comment type="caution">
    <text evidence="1">The sequence shown here is derived from an EMBL/GenBank/DDBJ whole genome shotgun (WGS) entry which is preliminary data.</text>
</comment>
<gene>
    <name evidence="1" type="ORF">Tci_915974</name>
</gene>
<evidence type="ECO:0000313" key="1">
    <source>
        <dbReference type="EMBL" id="GFD44005.1"/>
    </source>
</evidence>
<accession>A0A699W912</accession>
<reference evidence="1" key="1">
    <citation type="journal article" date="2019" name="Sci. Rep.">
        <title>Draft genome of Tanacetum cinerariifolium, the natural source of mosquito coil.</title>
        <authorList>
            <person name="Yamashiro T."/>
            <person name="Shiraishi A."/>
            <person name="Satake H."/>
            <person name="Nakayama K."/>
        </authorList>
    </citation>
    <scope>NUCLEOTIDE SEQUENCE</scope>
</reference>
<organism evidence="1">
    <name type="scientific">Tanacetum cinerariifolium</name>
    <name type="common">Dalmatian daisy</name>
    <name type="synonym">Chrysanthemum cinerariifolium</name>
    <dbReference type="NCBI Taxonomy" id="118510"/>
    <lineage>
        <taxon>Eukaryota</taxon>
        <taxon>Viridiplantae</taxon>
        <taxon>Streptophyta</taxon>
        <taxon>Embryophyta</taxon>
        <taxon>Tracheophyta</taxon>
        <taxon>Spermatophyta</taxon>
        <taxon>Magnoliopsida</taxon>
        <taxon>eudicotyledons</taxon>
        <taxon>Gunneridae</taxon>
        <taxon>Pentapetalae</taxon>
        <taxon>asterids</taxon>
        <taxon>campanulids</taxon>
        <taxon>Asterales</taxon>
        <taxon>Asteraceae</taxon>
        <taxon>Asteroideae</taxon>
        <taxon>Anthemideae</taxon>
        <taxon>Anthemidinae</taxon>
        <taxon>Tanacetum</taxon>
    </lineage>
</organism>
<dbReference type="AlphaFoldDB" id="A0A699W912"/>
<sequence length="42" mass="4540">YAGNRLGDGGLEMYEHMRNNGLLPNEETFLAVLDCAGADAIK</sequence>
<protein>
    <submittedName>
        <fullName evidence="1">Pentatricopeptide repeat-containing protein At2g15690</fullName>
    </submittedName>
</protein>
<name>A0A699W912_TANCI</name>
<feature type="non-terminal residue" evidence="1">
    <location>
        <position position="1"/>
    </location>
</feature>